<dbReference type="PROSITE" id="PS51421">
    <property type="entry name" value="RAS"/>
    <property type="match status" value="1"/>
</dbReference>
<dbReference type="GO" id="GO:0003924">
    <property type="term" value="F:GTPase activity"/>
    <property type="evidence" value="ECO:0007669"/>
    <property type="project" value="InterPro"/>
</dbReference>
<dbReference type="GO" id="GO:0007264">
    <property type="term" value="P:small GTPase-mediated signal transduction"/>
    <property type="evidence" value="ECO:0007669"/>
    <property type="project" value="InterPro"/>
</dbReference>
<dbReference type="PANTHER" id="PTHR24072">
    <property type="entry name" value="RHO FAMILY GTPASE"/>
    <property type="match status" value="1"/>
</dbReference>
<name>A0A6B2LKI4_9EUKA</name>
<dbReference type="CDD" id="cd00157">
    <property type="entry name" value="Rho"/>
    <property type="match status" value="1"/>
</dbReference>
<sequence length="191" mass="21174">MPGVKCVIVGDGNVGKTCMVISYTTNAFPGEYLPPVVEYYACHVVLDQSSLTLAIWDTGDDDSRPLSYKDADVVLCAFSLVNPSSFENVSMKWYSELSHYLPGTPIILVGTKLDLRENEEIIANLAKEDQSPISYEQGLFVAQKIHAMKYMECSALTQSGLRNVFEEAIRSVWKKQQEATQRTSSGGCLLF</sequence>
<dbReference type="AlphaFoldDB" id="A0A6B2LKI4"/>
<dbReference type="PROSITE" id="PS51420">
    <property type="entry name" value="RHO"/>
    <property type="match status" value="1"/>
</dbReference>
<dbReference type="NCBIfam" id="TIGR00231">
    <property type="entry name" value="small_GTP"/>
    <property type="match status" value="1"/>
</dbReference>
<comment type="similarity">
    <text evidence="1">Belongs to the small GTPase superfamily. Rho family.</text>
</comment>
<protein>
    <submittedName>
        <fullName evidence="4">Uncharacterized protein</fullName>
    </submittedName>
</protein>
<dbReference type="SMART" id="SM00175">
    <property type="entry name" value="RAB"/>
    <property type="match status" value="1"/>
</dbReference>
<proteinExistence type="inferred from homology"/>
<dbReference type="InterPro" id="IPR027417">
    <property type="entry name" value="P-loop_NTPase"/>
</dbReference>
<dbReference type="PROSITE" id="PS51419">
    <property type="entry name" value="RAB"/>
    <property type="match status" value="1"/>
</dbReference>
<evidence type="ECO:0000256" key="1">
    <source>
        <dbReference type="ARBA" id="ARBA00010142"/>
    </source>
</evidence>
<organism evidence="4">
    <name type="scientific">Arcella intermedia</name>
    <dbReference type="NCBI Taxonomy" id="1963864"/>
    <lineage>
        <taxon>Eukaryota</taxon>
        <taxon>Amoebozoa</taxon>
        <taxon>Tubulinea</taxon>
        <taxon>Elardia</taxon>
        <taxon>Arcellinida</taxon>
        <taxon>Sphaerothecina</taxon>
        <taxon>Arcellidae</taxon>
        <taxon>Arcella</taxon>
    </lineage>
</organism>
<keyword evidence="2" id="KW-0547">Nucleotide-binding</keyword>
<dbReference type="SMART" id="SM00173">
    <property type="entry name" value="RAS"/>
    <property type="match status" value="1"/>
</dbReference>
<dbReference type="Pfam" id="PF00071">
    <property type="entry name" value="Ras"/>
    <property type="match status" value="1"/>
</dbReference>
<dbReference type="InterPro" id="IPR001806">
    <property type="entry name" value="Small_GTPase"/>
</dbReference>
<dbReference type="Gene3D" id="3.40.50.300">
    <property type="entry name" value="P-loop containing nucleotide triphosphate hydrolases"/>
    <property type="match status" value="1"/>
</dbReference>
<dbReference type="SMART" id="SM00174">
    <property type="entry name" value="RHO"/>
    <property type="match status" value="1"/>
</dbReference>
<dbReference type="PRINTS" id="PR00449">
    <property type="entry name" value="RASTRNSFRMNG"/>
</dbReference>
<evidence type="ECO:0000256" key="3">
    <source>
        <dbReference type="ARBA" id="ARBA00023134"/>
    </source>
</evidence>
<keyword evidence="3" id="KW-0342">GTP-binding</keyword>
<dbReference type="FunFam" id="3.40.50.300:FF:001179">
    <property type="entry name" value="Rho family GTPase"/>
    <property type="match status" value="1"/>
</dbReference>
<dbReference type="SUPFAM" id="SSF52540">
    <property type="entry name" value="P-loop containing nucleoside triphosphate hydrolases"/>
    <property type="match status" value="1"/>
</dbReference>
<evidence type="ECO:0000313" key="4">
    <source>
        <dbReference type="EMBL" id="NDV37320.1"/>
    </source>
</evidence>
<reference evidence="4" key="1">
    <citation type="journal article" date="2020" name="J. Eukaryot. Microbiol.">
        <title>De novo Sequencing, Assembly and Annotation of the Transcriptome for the Free-Living Testate Amoeba Arcella intermedia.</title>
        <authorList>
            <person name="Ribeiro G.M."/>
            <person name="Porfirio-Sousa A.L."/>
            <person name="Maurer-Alcala X.X."/>
            <person name="Katz L.A."/>
            <person name="Lahr D.J.G."/>
        </authorList>
    </citation>
    <scope>NUCLEOTIDE SEQUENCE</scope>
</reference>
<dbReference type="GO" id="GO:0005525">
    <property type="term" value="F:GTP binding"/>
    <property type="evidence" value="ECO:0007669"/>
    <property type="project" value="UniProtKB-KW"/>
</dbReference>
<dbReference type="InterPro" id="IPR003578">
    <property type="entry name" value="Small_GTPase_Rho"/>
</dbReference>
<evidence type="ECO:0000256" key="2">
    <source>
        <dbReference type="ARBA" id="ARBA00022741"/>
    </source>
</evidence>
<dbReference type="EMBL" id="GIBP01008351">
    <property type="protein sequence ID" value="NDV37320.1"/>
    <property type="molecule type" value="Transcribed_RNA"/>
</dbReference>
<accession>A0A6B2LKI4</accession>
<dbReference type="InterPro" id="IPR005225">
    <property type="entry name" value="Small_GTP-bd"/>
</dbReference>